<organism evidence="2 3">
    <name type="scientific">Rhizobium phage RHph_Y17</name>
    <dbReference type="NCBI Taxonomy" id="2509771"/>
    <lineage>
        <taxon>Viruses</taxon>
        <taxon>Duplodnaviria</taxon>
        <taxon>Heunggongvirae</taxon>
        <taxon>Uroviricota</taxon>
        <taxon>Caudoviricetes</taxon>
        <taxon>Kleczkowskavirus</taxon>
        <taxon>Kleczkowskavirus RHEph4</taxon>
    </lineage>
</organism>
<dbReference type="Pfam" id="PF04233">
    <property type="entry name" value="Phage_Mu_F"/>
    <property type="match status" value="1"/>
</dbReference>
<evidence type="ECO:0000313" key="3">
    <source>
        <dbReference type="Proteomes" id="UP000612501"/>
    </source>
</evidence>
<feature type="domain" description="Phage head morphogenesis" evidence="1">
    <location>
        <begin position="160"/>
        <end position="267"/>
    </location>
</feature>
<dbReference type="NCBIfam" id="TIGR01641">
    <property type="entry name" value="phageSPP1_gp7"/>
    <property type="match status" value="1"/>
</dbReference>
<dbReference type="InterPro" id="IPR006528">
    <property type="entry name" value="Phage_head_morphogenesis_dom"/>
</dbReference>
<dbReference type="EMBL" id="MN988482">
    <property type="protein sequence ID" value="QIG67636.1"/>
    <property type="molecule type" value="Genomic_DNA"/>
</dbReference>
<sequence length="274" mass="30190">MIRYNMAKLASSVRVHRPGTNALLPVIAASLGAEAAYLKILRDMLRQIAAAVREDVLPVVARELAAEAAAKRIVHDVDSATFERIKQLGQSLGIIASDAINRILGLEGQRHTKTFMQTAKRALGIDLSAVVRTEDLENYLEIAATRNAGLIKGLSDLAVQRVQTTVTNSVLQGETVTELKKKLVADFGFADSRAKLIARDQIAKTNSDLNRIRQQQAGITEYIWRTSHDERVRPRHKKCDGKTFKYGEPTLAEQGLPPGQPIQCRCIAQAIVEF</sequence>
<name>A0A7S5R1T6_9CAUD</name>
<gene>
    <name evidence="2" type="ORF">EVB51_019</name>
</gene>
<protein>
    <submittedName>
        <fullName evidence="2">Head morphogenesis protein</fullName>
    </submittedName>
</protein>
<reference evidence="2" key="1">
    <citation type="submission" date="2020-01" db="EMBL/GenBank/DDBJ databases">
        <title>Patterns of diversity and host range of bacteriophage communities associated with bean-nodulatin bacteria.</title>
        <authorList>
            <person name="Vann Cauwenberghe J."/>
            <person name="Santamaria R.I."/>
            <person name="Bustos P."/>
            <person name="Juarez S."/>
            <person name="Gonzalez V."/>
        </authorList>
    </citation>
    <scope>NUCLEOTIDE SEQUENCE</scope>
</reference>
<proteinExistence type="predicted"/>
<evidence type="ECO:0000259" key="1">
    <source>
        <dbReference type="Pfam" id="PF04233"/>
    </source>
</evidence>
<dbReference type="Proteomes" id="UP000612501">
    <property type="component" value="Segment"/>
</dbReference>
<evidence type="ECO:0000313" key="2">
    <source>
        <dbReference type="EMBL" id="QIG67636.1"/>
    </source>
</evidence>
<accession>A0A7S5R1T6</accession>